<comment type="subcellular location">
    <subcellularLocation>
        <location evidence="1">Cell membrane</location>
        <topology evidence="1">Multi-pass membrane protein</topology>
    </subcellularLocation>
</comment>
<evidence type="ECO:0000259" key="8">
    <source>
        <dbReference type="Pfam" id="PF01757"/>
    </source>
</evidence>
<keyword evidence="10" id="KW-1185">Reference proteome</keyword>
<gene>
    <name evidence="9" type="ORF">SAMN05421791_101268</name>
</gene>
<evidence type="ECO:0000256" key="5">
    <source>
        <dbReference type="ARBA" id="ARBA00022989"/>
    </source>
</evidence>
<evidence type="ECO:0000256" key="4">
    <source>
        <dbReference type="ARBA" id="ARBA00022692"/>
    </source>
</evidence>
<feature type="transmembrane region" description="Helical" evidence="7">
    <location>
        <begin position="120"/>
        <end position="139"/>
    </location>
</feature>
<dbReference type="OrthoDB" id="65129at2"/>
<feature type="transmembrane region" description="Helical" evidence="7">
    <location>
        <begin position="146"/>
        <end position="170"/>
    </location>
</feature>
<keyword evidence="3" id="KW-1003">Cell membrane</keyword>
<comment type="similarity">
    <text evidence="2">Belongs to the acyltransferase 3 family.</text>
</comment>
<keyword evidence="9" id="KW-0012">Acyltransferase</keyword>
<dbReference type="GO" id="GO:0016413">
    <property type="term" value="F:O-acetyltransferase activity"/>
    <property type="evidence" value="ECO:0007669"/>
    <property type="project" value="TreeGrafter"/>
</dbReference>
<dbReference type="AlphaFoldDB" id="A0A1G7PIM9"/>
<evidence type="ECO:0000313" key="9">
    <source>
        <dbReference type="EMBL" id="SDF86156.1"/>
    </source>
</evidence>
<evidence type="ECO:0000256" key="1">
    <source>
        <dbReference type="ARBA" id="ARBA00004651"/>
    </source>
</evidence>
<feature type="transmembrane region" description="Helical" evidence="7">
    <location>
        <begin position="82"/>
        <end position="100"/>
    </location>
</feature>
<dbReference type="PANTHER" id="PTHR40074">
    <property type="entry name" value="O-ACETYLTRANSFERASE WECH"/>
    <property type="match status" value="1"/>
</dbReference>
<feature type="transmembrane region" description="Helical" evidence="7">
    <location>
        <begin position="231"/>
        <end position="251"/>
    </location>
</feature>
<feature type="transmembrane region" description="Helical" evidence="7">
    <location>
        <begin position="201"/>
        <end position="219"/>
    </location>
</feature>
<feature type="transmembrane region" description="Helical" evidence="7">
    <location>
        <begin position="258"/>
        <end position="279"/>
    </location>
</feature>
<feature type="transmembrane region" description="Helical" evidence="7">
    <location>
        <begin position="176"/>
        <end position="194"/>
    </location>
</feature>
<reference evidence="9 10" key="1">
    <citation type="submission" date="2016-10" db="EMBL/GenBank/DDBJ databases">
        <authorList>
            <person name="de Groot N.N."/>
        </authorList>
    </citation>
    <scope>NUCLEOTIDE SEQUENCE [LARGE SCALE GENOMIC DNA]</scope>
    <source>
        <strain evidence="9 10">ATCC BAA-466</strain>
    </source>
</reference>
<protein>
    <submittedName>
        <fullName evidence="9">Surface polysaccharide O-acyltransferase, integral membrane enzyme</fullName>
    </submittedName>
</protein>
<dbReference type="Proteomes" id="UP000199708">
    <property type="component" value="Unassembled WGS sequence"/>
</dbReference>
<keyword evidence="9" id="KW-0808">Transferase</keyword>
<dbReference type="InterPro" id="IPR002656">
    <property type="entry name" value="Acyl_transf_3_dom"/>
</dbReference>
<evidence type="ECO:0000256" key="3">
    <source>
        <dbReference type="ARBA" id="ARBA00022475"/>
    </source>
</evidence>
<organism evidence="9 10">
    <name type="scientific">Facklamia miroungae</name>
    <dbReference type="NCBI Taxonomy" id="120956"/>
    <lineage>
        <taxon>Bacteria</taxon>
        <taxon>Bacillati</taxon>
        <taxon>Bacillota</taxon>
        <taxon>Bacilli</taxon>
        <taxon>Lactobacillales</taxon>
        <taxon>Aerococcaceae</taxon>
        <taxon>Facklamia</taxon>
    </lineage>
</organism>
<name>A0A1G7PIM9_9LACT</name>
<feature type="transmembrane region" description="Helical" evidence="7">
    <location>
        <begin position="294"/>
        <end position="312"/>
    </location>
</feature>
<evidence type="ECO:0000256" key="2">
    <source>
        <dbReference type="ARBA" id="ARBA00007400"/>
    </source>
</evidence>
<sequence>MTKRFIQFDLLRGLATIAVLLIHLTAPLLGKNKLWILALNQATRFAVPVFLILSGWGLDRTDALDSQLHYPAFLKERLKKIIPAYLCWSLIYALANFWLVGEELSLLTFLQFLLLGKTSYHLYFVPLIVALYIIYPLLSKIAYNKYLALAFAGLFIFQHVSDHLLGYIPYDKVQDYYTYAFCFFFGIWLSRNFLQKVKRFQVYRYGVVILTLLFLGLLIEESYLSGGEVIANTRPLVTFYSIGLVLTFMLYRLPFDKVLLWFSQYSFLIYLSHVLFLKILEGTVEKLGLSMPPLIYVILVGSGLLICLYLLIKVVDREPLKRWIS</sequence>
<dbReference type="RefSeq" id="WP_090288969.1">
    <property type="nucleotide sequence ID" value="NZ_FNCK01000001.1"/>
</dbReference>
<evidence type="ECO:0000313" key="10">
    <source>
        <dbReference type="Proteomes" id="UP000199708"/>
    </source>
</evidence>
<feature type="transmembrane region" description="Helical" evidence="7">
    <location>
        <begin position="12"/>
        <end position="29"/>
    </location>
</feature>
<dbReference type="PANTHER" id="PTHR40074:SF2">
    <property type="entry name" value="O-ACETYLTRANSFERASE WECH"/>
    <property type="match status" value="1"/>
</dbReference>
<keyword evidence="6 7" id="KW-0472">Membrane</keyword>
<evidence type="ECO:0000256" key="7">
    <source>
        <dbReference type="SAM" id="Phobius"/>
    </source>
</evidence>
<dbReference type="GO" id="GO:0009246">
    <property type="term" value="P:enterobacterial common antigen biosynthetic process"/>
    <property type="evidence" value="ECO:0007669"/>
    <property type="project" value="TreeGrafter"/>
</dbReference>
<accession>A0A1G7PIM9</accession>
<dbReference type="EMBL" id="FNCK01000001">
    <property type="protein sequence ID" value="SDF86156.1"/>
    <property type="molecule type" value="Genomic_DNA"/>
</dbReference>
<proteinExistence type="inferred from homology"/>
<dbReference type="STRING" id="120956.SAMN05421791_101268"/>
<feature type="domain" description="Acyltransferase 3" evidence="8">
    <location>
        <begin position="7"/>
        <end position="310"/>
    </location>
</feature>
<feature type="transmembrane region" description="Helical" evidence="7">
    <location>
        <begin position="35"/>
        <end position="58"/>
    </location>
</feature>
<dbReference type="Pfam" id="PF01757">
    <property type="entry name" value="Acyl_transf_3"/>
    <property type="match status" value="1"/>
</dbReference>
<keyword evidence="4 7" id="KW-0812">Transmembrane</keyword>
<evidence type="ECO:0000256" key="6">
    <source>
        <dbReference type="ARBA" id="ARBA00023136"/>
    </source>
</evidence>
<keyword evidence="5 7" id="KW-1133">Transmembrane helix</keyword>
<dbReference type="GO" id="GO:0005886">
    <property type="term" value="C:plasma membrane"/>
    <property type="evidence" value="ECO:0007669"/>
    <property type="project" value="UniProtKB-SubCell"/>
</dbReference>